<comment type="caution">
    <text evidence="10">The sequence shown here is derived from an EMBL/GenBank/DDBJ whole genome shotgun (WGS) entry which is preliminary data.</text>
</comment>
<protein>
    <recommendedName>
        <fullName evidence="12">Nucleotide-diphospho-sugar transferase</fullName>
    </recommendedName>
</protein>
<dbReference type="PANTHER" id="PTHR31392:SF1">
    <property type="entry name" value="ALPHA-1,3-MANNOSYLTRANSFERASE MNN1-RELATED"/>
    <property type="match status" value="1"/>
</dbReference>
<dbReference type="SUPFAM" id="SSF53448">
    <property type="entry name" value="Nucleotide-diphospho-sugar transferases"/>
    <property type="match status" value="1"/>
</dbReference>
<organism evidence="10 11">
    <name type="scientific">Phytophthora nicotianae P1976</name>
    <dbReference type="NCBI Taxonomy" id="1317066"/>
    <lineage>
        <taxon>Eukaryota</taxon>
        <taxon>Sar</taxon>
        <taxon>Stramenopiles</taxon>
        <taxon>Oomycota</taxon>
        <taxon>Peronosporomycetes</taxon>
        <taxon>Peronosporales</taxon>
        <taxon>Peronosporaceae</taxon>
        <taxon>Phytophthora</taxon>
    </lineage>
</organism>
<keyword evidence="6" id="KW-0735">Signal-anchor</keyword>
<evidence type="ECO:0000256" key="8">
    <source>
        <dbReference type="ARBA" id="ARBA00023136"/>
    </source>
</evidence>
<dbReference type="OrthoDB" id="430354at2759"/>
<comment type="similarity">
    <text evidence="2">Belongs to the MNN1/MNT family.</text>
</comment>
<evidence type="ECO:0000313" key="11">
    <source>
        <dbReference type="Proteomes" id="UP000028582"/>
    </source>
</evidence>
<evidence type="ECO:0000256" key="6">
    <source>
        <dbReference type="ARBA" id="ARBA00022968"/>
    </source>
</evidence>
<evidence type="ECO:0000256" key="4">
    <source>
        <dbReference type="ARBA" id="ARBA00022679"/>
    </source>
</evidence>
<evidence type="ECO:0000256" key="5">
    <source>
        <dbReference type="ARBA" id="ARBA00022692"/>
    </source>
</evidence>
<dbReference type="GO" id="GO:0006493">
    <property type="term" value="P:protein O-linked glycosylation"/>
    <property type="evidence" value="ECO:0007669"/>
    <property type="project" value="TreeGrafter"/>
</dbReference>
<dbReference type="InterPro" id="IPR029044">
    <property type="entry name" value="Nucleotide-diphossugar_trans"/>
</dbReference>
<proteinExistence type="inferred from homology"/>
<dbReference type="AlphaFoldDB" id="A0A080Z9J3"/>
<dbReference type="Gene3D" id="3.90.550.10">
    <property type="entry name" value="Spore Coat Polysaccharide Biosynthesis Protein SpsA, Chain A"/>
    <property type="match status" value="1"/>
</dbReference>
<dbReference type="GO" id="GO:0000033">
    <property type="term" value="F:alpha-1,3-mannosyltransferase activity"/>
    <property type="evidence" value="ECO:0007669"/>
    <property type="project" value="TreeGrafter"/>
</dbReference>
<keyword evidence="3" id="KW-0328">Glycosyltransferase</keyword>
<keyword evidence="8" id="KW-0472">Membrane</keyword>
<name>A0A080Z9J3_PHYNI</name>
<dbReference type="GO" id="GO:0016020">
    <property type="term" value="C:membrane"/>
    <property type="evidence" value="ECO:0007669"/>
    <property type="project" value="UniProtKB-SubCell"/>
</dbReference>
<keyword evidence="5" id="KW-0812">Transmembrane</keyword>
<keyword evidence="9" id="KW-0325">Glycoprotein</keyword>
<dbReference type="GO" id="GO:0005794">
    <property type="term" value="C:Golgi apparatus"/>
    <property type="evidence" value="ECO:0007669"/>
    <property type="project" value="TreeGrafter"/>
</dbReference>
<evidence type="ECO:0000256" key="9">
    <source>
        <dbReference type="ARBA" id="ARBA00023180"/>
    </source>
</evidence>
<evidence type="ECO:0008006" key="12">
    <source>
        <dbReference type="Google" id="ProtNLM"/>
    </source>
</evidence>
<evidence type="ECO:0000313" key="10">
    <source>
        <dbReference type="EMBL" id="ETO63304.1"/>
    </source>
</evidence>
<reference evidence="10 11" key="1">
    <citation type="submission" date="2013-11" db="EMBL/GenBank/DDBJ databases">
        <title>The Genome Sequence of Phytophthora parasitica P1976.</title>
        <authorList>
            <consortium name="The Broad Institute Genomics Platform"/>
            <person name="Russ C."/>
            <person name="Tyler B."/>
            <person name="Panabieres F."/>
            <person name="Shan W."/>
            <person name="Tripathy S."/>
            <person name="Grunwald N."/>
            <person name="Machado M."/>
            <person name="Johnson C.S."/>
            <person name="Walker B."/>
            <person name="Young S."/>
            <person name="Zeng Q."/>
            <person name="Gargeya S."/>
            <person name="Fitzgerald M."/>
            <person name="Haas B."/>
            <person name="Abouelleil A."/>
            <person name="Allen A.W."/>
            <person name="Alvarado L."/>
            <person name="Arachchi H.M."/>
            <person name="Berlin A.M."/>
            <person name="Chapman S.B."/>
            <person name="Gainer-Dewar J."/>
            <person name="Goldberg J."/>
            <person name="Griggs A."/>
            <person name="Gujja S."/>
            <person name="Hansen M."/>
            <person name="Howarth C."/>
            <person name="Imamovic A."/>
            <person name="Ireland A."/>
            <person name="Larimer J."/>
            <person name="McCowan C."/>
            <person name="Murphy C."/>
            <person name="Pearson M."/>
            <person name="Poon T.W."/>
            <person name="Priest M."/>
            <person name="Roberts A."/>
            <person name="Saif S."/>
            <person name="Shea T."/>
            <person name="Sisk P."/>
            <person name="Sykes S."/>
            <person name="Wortman J."/>
            <person name="Nusbaum C."/>
            <person name="Birren B."/>
        </authorList>
    </citation>
    <scope>NUCLEOTIDE SEQUENCE [LARGE SCALE GENOMIC DNA]</scope>
    <source>
        <strain evidence="10 11">P1976</strain>
    </source>
</reference>
<dbReference type="EMBL" id="ANJA01003507">
    <property type="protein sequence ID" value="ETO63304.1"/>
    <property type="molecule type" value="Genomic_DNA"/>
</dbReference>
<comment type="subcellular location">
    <subcellularLocation>
        <location evidence="1">Membrane</location>
        <topology evidence="1">Single-pass type II membrane protein</topology>
    </subcellularLocation>
</comment>
<evidence type="ECO:0000256" key="3">
    <source>
        <dbReference type="ARBA" id="ARBA00022676"/>
    </source>
</evidence>
<dbReference type="Proteomes" id="UP000028582">
    <property type="component" value="Unassembled WGS sequence"/>
</dbReference>
<keyword evidence="4" id="KW-0808">Transferase</keyword>
<evidence type="ECO:0000256" key="2">
    <source>
        <dbReference type="ARBA" id="ARBA00009105"/>
    </source>
</evidence>
<evidence type="ECO:0000256" key="1">
    <source>
        <dbReference type="ARBA" id="ARBA00004606"/>
    </source>
</evidence>
<keyword evidence="7" id="KW-1133">Transmembrane helix</keyword>
<accession>A0A080Z9J3</accession>
<evidence type="ECO:0000256" key="7">
    <source>
        <dbReference type="ARBA" id="ARBA00022989"/>
    </source>
</evidence>
<gene>
    <name evidence="10" type="ORF">F444_18945</name>
</gene>
<dbReference type="PANTHER" id="PTHR31392">
    <property type="entry name" value="ALPHA-1,3-MANNOSYLTRANSFERASE MNN1-RELATED"/>
    <property type="match status" value="1"/>
</dbReference>
<dbReference type="InterPro" id="IPR022751">
    <property type="entry name" value="Alpha_mannosyltransferase"/>
</dbReference>
<sequence length="453" mass="52302">MSRVDRSKLMWLLACVWCFTSGVILCYVSTTSFAANQYQALPKSQWPRSKPLSLRLQHHTDNSPTEDKYARGIVMCLHNGIAAMGASLIRELRCLGNTEIIQVYYCFPEEISEETRALLTRNDPRVELVDVCTEVLSKNGSENLFQGDVKYAKTFQSYWIKPLALYHTKIREVILLDGDAVLLRDPAALRTLPGYVRTGTTFFRDRIAKMDAFLTKLTSEGEMYLHYLIREFPYDKFGLSGAMASEQVKKKFSYRGETAHEMDSSMVLIDKTRAGKAMDILRELIFITRFYLQFSWGDKEAFWLAYELAHQDYFFSPWGMSQIESVPNDDRSHLNTMCGSMAHFIPTENETEVPEVLYFNGKALLQPFPNGVEKTIMGQRTRMYNLNPAYVSPRYRHDDFDLSSSETFECMDNMGSVPLPPYFFRNLLRRRFHYFAAEMNVQEALDSCPIQID</sequence>
<dbReference type="Pfam" id="PF11051">
    <property type="entry name" value="Mannosyl_trans3"/>
    <property type="match status" value="1"/>
</dbReference>